<proteinExistence type="inferred from homology"/>
<organism evidence="8 9">
    <name type="scientific">Serendipita vermifera MAFF 305830</name>
    <dbReference type="NCBI Taxonomy" id="933852"/>
    <lineage>
        <taxon>Eukaryota</taxon>
        <taxon>Fungi</taxon>
        <taxon>Dikarya</taxon>
        <taxon>Basidiomycota</taxon>
        <taxon>Agaricomycotina</taxon>
        <taxon>Agaricomycetes</taxon>
        <taxon>Sebacinales</taxon>
        <taxon>Serendipitaceae</taxon>
        <taxon>Serendipita</taxon>
    </lineage>
</organism>
<dbReference type="AlphaFoldDB" id="A0A0C2X632"/>
<dbReference type="InterPro" id="IPR016142">
    <property type="entry name" value="Citrate_synth-like_lrg_a-sub"/>
</dbReference>
<sequence length="500" mass="56311">MSPTSSNSLTVIDNRNGKKYVIPISTTAHDSAIAASAFKDIVHERENGEKQGLRVTDRGFLNTAVIQSSITFIDGDKGILRYRGYPIEQLAESSTFLESAYLLIWGELPTKSQYSLFHDEVMNHSTTHVDTEEIFRSFRYDAHPMSILTSVFAALGSYYPEANPSLQGQTLFTKQTQSAIENMDKQIYRLIGKAPTLAAMAYRVRQGRHFITPPPGLSYTGSFLYQMDCLGQQDFKPNPVLERALDTLFLLHADHELNASTTTVLQAASSLTDPYSAISNSFVCIVRDAHRSSQYTVSVVFCGANEAVIRMLISIGSPDKVPEFIEQVKKREKVLSGFGHRVYKTTDPRSYIIRKTADEVFKVTGKDPLVETAMRLHDVALKDEYFVKRNLYPNVDFWAASGLIYKAMGFPLDFFPVLFAVPRVVGWVAHWRQMMLSPDGVKIWRPRQIYVGPSVRDYSPIEDRDEVDRKKVTDAPTAVFHSGQSKRTQLASYIGKRSKL</sequence>
<dbReference type="GO" id="GO:0006099">
    <property type="term" value="P:tricarboxylic acid cycle"/>
    <property type="evidence" value="ECO:0007669"/>
    <property type="project" value="UniProtKB-KW"/>
</dbReference>
<name>A0A0C2X632_SERVB</name>
<gene>
    <name evidence="8" type="ORF">M408DRAFT_326248</name>
</gene>
<dbReference type="STRING" id="933852.A0A0C2X632"/>
<dbReference type="InterPro" id="IPR016143">
    <property type="entry name" value="Citrate_synth-like_sm_a-sub"/>
</dbReference>
<feature type="active site" evidence="6">
    <location>
        <position position="340"/>
    </location>
</feature>
<dbReference type="FunFam" id="1.10.580.10:FF:000005">
    <property type="entry name" value="Citrate synthase"/>
    <property type="match status" value="1"/>
</dbReference>
<evidence type="ECO:0000256" key="7">
    <source>
        <dbReference type="RuleBase" id="RU000441"/>
    </source>
</evidence>
<reference evidence="8 9" key="1">
    <citation type="submission" date="2014-04" db="EMBL/GenBank/DDBJ databases">
        <authorList>
            <consortium name="DOE Joint Genome Institute"/>
            <person name="Kuo A."/>
            <person name="Zuccaro A."/>
            <person name="Kohler A."/>
            <person name="Nagy L.G."/>
            <person name="Floudas D."/>
            <person name="Copeland A."/>
            <person name="Barry K.W."/>
            <person name="Cichocki N."/>
            <person name="Veneault-Fourrey C."/>
            <person name="LaButti K."/>
            <person name="Lindquist E.A."/>
            <person name="Lipzen A."/>
            <person name="Lundell T."/>
            <person name="Morin E."/>
            <person name="Murat C."/>
            <person name="Sun H."/>
            <person name="Tunlid A."/>
            <person name="Henrissat B."/>
            <person name="Grigoriev I.V."/>
            <person name="Hibbett D.S."/>
            <person name="Martin F."/>
            <person name="Nordberg H.P."/>
            <person name="Cantor M.N."/>
            <person name="Hua S.X."/>
        </authorList>
    </citation>
    <scope>NUCLEOTIDE SEQUENCE [LARGE SCALE GENOMIC DNA]</scope>
    <source>
        <strain evidence="8 9">MAFF 305830</strain>
    </source>
</reference>
<accession>A0A0C2X632</accession>
<dbReference type="PROSITE" id="PS00480">
    <property type="entry name" value="CITRATE_SYNTHASE"/>
    <property type="match status" value="1"/>
</dbReference>
<dbReference type="SUPFAM" id="SSF48256">
    <property type="entry name" value="Citrate synthase"/>
    <property type="match status" value="1"/>
</dbReference>
<dbReference type="InterPro" id="IPR024176">
    <property type="entry name" value="Citrate_synthase_bac-typ"/>
</dbReference>
<dbReference type="PRINTS" id="PR00143">
    <property type="entry name" value="CITRTSNTHASE"/>
</dbReference>
<dbReference type="EMBL" id="KN824278">
    <property type="protein sequence ID" value="KIM33553.1"/>
    <property type="molecule type" value="Genomic_DNA"/>
</dbReference>
<reference evidence="9" key="2">
    <citation type="submission" date="2015-01" db="EMBL/GenBank/DDBJ databases">
        <title>Evolutionary Origins and Diversification of the Mycorrhizal Mutualists.</title>
        <authorList>
            <consortium name="DOE Joint Genome Institute"/>
            <consortium name="Mycorrhizal Genomics Consortium"/>
            <person name="Kohler A."/>
            <person name="Kuo A."/>
            <person name="Nagy L.G."/>
            <person name="Floudas D."/>
            <person name="Copeland A."/>
            <person name="Barry K.W."/>
            <person name="Cichocki N."/>
            <person name="Veneault-Fourrey C."/>
            <person name="LaButti K."/>
            <person name="Lindquist E.A."/>
            <person name="Lipzen A."/>
            <person name="Lundell T."/>
            <person name="Morin E."/>
            <person name="Murat C."/>
            <person name="Riley R."/>
            <person name="Ohm R."/>
            <person name="Sun H."/>
            <person name="Tunlid A."/>
            <person name="Henrissat B."/>
            <person name="Grigoriev I.V."/>
            <person name="Hibbett D.S."/>
            <person name="Martin F."/>
        </authorList>
    </citation>
    <scope>NUCLEOTIDE SEQUENCE [LARGE SCALE GENOMIC DNA]</scope>
    <source>
        <strain evidence="9">MAFF 305830</strain>
    </source>
</reference>
<dbReference type="OrthoDB" id="435022at2759"/>
<evidence type="ECO:0000313" key="8">
    <source>
        <dbReference type="EMBL" id="KIM33553.1"/>
    </source>
</evidence>
<protein>
    <recommendedName>
        <fullName evidence="5 7">Citrate synthase</fullName>
    </recommendedName>
</protein>
<comment type="similarity">
    <text evidence="2 5 7">Belongs to the citrate synthase family.</text>
</comment>
<dbReference type="GO" id="GO:0032787">
    <property type="term" value="P:monocarboxylic acid metabolic process"/>
    <property type="evidence" value="ECO:0007669"/>
    <property type="project" value="UniProtKB-ARBA"/>
</dbReference>
<dbReference type="Proteomes" id="UP000054097">
    <property type="component" value="Unassembled WGS sequence"/>
</dbReference>
<comment type="pathway">
    <text evidence="1">Carbohydrate metabolism.</text>
</comment>
<dbReference type="Gene3D" id="1.10.230.10">
    <property type="entry name" value="Cytochrome P450-Terp, domain 2"/>
    <property type="match status" value="1"/>
</dbReference>
<dbReference type="Gene3D" id="1.10.580.10">
    <property type="entry name" value="Citrate Synthase, domain 1"/>
    <property type="match status" value="1"/>
</dbReference>
<evidence type="ECO:0000256" key="1">
    <source>
        <dbReference type="ARBA" id="ARBA00005007"/>
    </source>
</evidence>
<dbReference type="FunFam" id="1.10.230.10:FF:000002">
    <property type="entry name" value="Citrate synthase"/>
    <property type="match status" value="1"/>
</dbReference>
<evidence type="ECO:0000256" key="4">
    <source>
        <dbReference type="ARBA" id="ARBA00022679"/>
    </source>
</evidence>
<evidence type="ECO:0000256" key="3">
    <source>
        <dbReference type="ARBA" id="ARBA00022532"/>
    </source>
</evidence>
<dbReference type="HOGENOM" id="CLU_025068_0_1_1"/>
<feature type="active site" evidence="6">
    <location>
        <position position="396"/>
    </location>
</feature>
<dbReference type="InterPro" id="IPR002020">
    <property type="entry name" value="Citrate_synthase"/>
</dbReference>
<dbReference type="GO" id="GO:0046912">
    <property type="term" value="F:acyltransferase activity, acyl groups converted into alkyl on transfer"/>
    <property type="evidence" value="ECO:0007669"/>
    <property type="project" value="InterPro"/>
</dbReference>
<keyword evidence="9" id="KW-1185">Reference proteome</keyword>
<evidence type="ECO:0000256" key="2">
    <source>
        <dbReference type="ARBA" id="ARBA00010566"/>
    </source>
</evidence>
<dbReference type="PANTHER" id="PTHR42871">
    <property type="entry name" value="CITRATE SYNTHASE"/>
    <property type="match status" value="1"/>
</dbReference>
<keyword evidence="4 5" id="KW-0808">Transferase</keyword>
<dbReference type="Pfam" id="PF00285">
    <property type="entry name" value="Citrate_synt"/>
    <property type="match status" value="1"/>
</dbReference>
<keyword evidence="3" id="KW-0816">Tricarboxylic acid cycle</keyword>
<dbReference type="PANTHER" id="PTHR42871:SF1">
    <property type="entry name" value="CITRATE SYNTHASE"/>
    <property type="match status" value="1"/>
</dbReference>
<dbReference type="InterPro" id="IPR036969">
    <property type="entry name" value="Citrate_synthase_sf"/>
</dbReference>
<dbReference type="PIRSF" id="PIRSF001369">
    <property type="entry name" value="Citrate_synth"/>
    <property type="match status" value="1"/>
</dbReference>
<evidence type="ECO:0000313" key="9">
    <source>
        <dbReference type="Proteomes" id="UP000054097"/>
    </source>
</evidence>
<dbReference type="InterPro" id="IPR019810">
    <property type="entry name" value="Citrate_synthase_AS"/>
</dbReference>
<evidence type="ECO:0000256" key="5">
    <source>
        <dbReference type="PIRNR" id="PIRNR001369"/>
    </source>
</evidence>
<evidence type="ECO:0000256" key="6">
    <source>
        <dbReference type="PIRSR" id="PIRSR001369-1"/>
    </source>
</evidence>